<evidence type="ECO:0000313" key="3">
    <source>
        <dbReference type="Proteomes" id="UP000588158"/>
    </source>
</evidence>
<comment type="caution">
    <text evidence="2">The sequence shown here is derived from an EMBL/GenBank/DDBJ whole genome shotgun (WGS) entry which is preliminary data.</text>
</comment>
<dbReference type="InterPro" id="IPR012675">
    <property type="entry name" value="Beta-grasp_dom_sf"/>
</dbReference>
<dbReference type="Pfam" id="PF02597">
    <property type="entry name" value="ThiS"/>
    <property type="match status" value="1"/>
</dbReference>
<gene>
    <name evidence="2" type="ORF">HNR70_002052</name>
</gene>
<dbReference type="AlphaFoldDB" id="A0A841AAL5"/>
<organism evidence="2 3">
    <name type="scientific">Brachybacterium aquaticum</name>
    <dbReference type="NCBI Taxonomy" id="1432564"/>
    <lineage>
        <taxon>Bacteria</taxon>
        <taxon>Bacillati</taxon>
        <taxon>Actinomycetota</taxon>
        <taxon>Actinomycetes</taxon>
        <taxon>Micrococcales</taxon>
        <taxon>Dermabacteraceae</taxon>
        <taxon>Brachybacterium</taxon>
    </lineage>
</organism>
<dbReference type="InterPro" id="IPR003749">
    <property type="entry name" value="ThiS/MoaD-like"/>
</dbReference>
<keyword evidence="3" id="KW-1185">Reference proteome</keyword>
<name>A0A841AAL5_9MICO</name>
<evidence type="ECO:0000256" key="1">
    <source>
        <dbReference type="SAM" id="MobiDB-lite"/>
    </source>
</evidence>
<proteinExistence type="predicted"/>
<protein>
    <submittedName>
        <fullName evidence="2">Molybdopterin converting factor small subunit</fullName>
    </submittedName>
</protein>
<feature type="region of interest" description="Disordered" evidence="1">
    <location>
        <begin position="1"/>
        <end position="22"/>
    </location>
</feature>
<dbReference type="EMBL" id="JACHLZ010000001">
    <property type="protein sequence ID" value="MBB5832239.1"/>
    <property type="molecule type" value="Genomic_DNA"/>
</dbReference>
<dbReference type="RefSeq" id="WP_184325594.1">
    <property type="nucleotide sequence ID" value="NZ_JACHLZ010000001.1"/>
</dbReference>
<dbReference type="Proteomes" id="UP000588158">
    <property type="component" value="Unassembled WGS sequence"/>
</dbReference>
<evidence type="ECO:0000313" key="2">
    <source>
        <dbReference type="EMBL" id="MBB5832239.1"/>
    </source>
</evidence>
<reference evidence="2 3" key="1">
    <citation type="submission" date="2020-08" db="EMBL/GenBank/DDBJ databases">
        <title>Sequencing the genomes of 1000 actinobacteria strains.</title>
        <authorList>
            <person name="Klenk H.-P."/>
        </authorList>
    </citation>
    <scope>NUCLEOTIDE SEQUENCE [LARGE SCALE GENOMIC DNA]</scope>
    <source>
        <strain evidence="2 3">DSM 28796</strain>
    </source>
</reference>
<dbReference type="Gene3D" id="3.10.20.30">
    <property type="match status" value="1"/>
</dbReference>
<sequence length="109" mass="11106">MSTGEDIVTSTSGTTEHGTTTHAADASALPLIEVHLFAAAAAEYGADRESVRAATLQGVLDVLLGGASPEATRVIDRSSLLVNAVACTDRDRTLADGDRVDVLPPFAGG</sequence>
<accession>A0A841AAL5</accession>
<dbReference type="SUPFAM" id="SSF54285">
    <property type="entry name" value="MoaD/ThiS"/>
    <property type="match status" value="1"/>
</dbReference>
<dbReference type="InterPro" id="IPR016155">
    <property type="entry name" value="Mopterin_synth/thiamin_S_b"/>
</dbReference>
<feature type="compositionally biased region" description="Low complexity" evidence="1">
    <location>
        <begin position="9"/>
        <end position="22"/>
    </location>
</feature>